<dbReference type="EMBL" id="CBMI010002811">
    <property type="protein sequence ID" value="CEG05064.1"/>
    <property type="molecule type" value="Genomic_DNA"/>
</dbReference>
<name>A0A090MD83_9HYPO</name>
<organism evidence="1">
    <name type="scientific">Fusarium clavum</name>
    <dbReference type="NCBI Taxonomy" id="2594811"/>
    <lineage>
        <taxon>Eukaryota</taxon>
        <taxon>Fungi</taxon>
        <taxon>Dikarya</taxon>
        <taxon>Ascomycota</taxon>
        <taxon>Pezizomycotina</taxon>
        <taxon>Sordariomycetes</taxon>
        <taxon>Hypocreomycetidae</taxon>
        <taxon>Hypocreales</taxon>
        <taxon>Nectriaceae</taxon>
        <taxon>Fusarium</taxon>
        <taxon>Fusarium incarnatum-equiseti species complex</taxon>
    </lineage>
</organism>
<gene>
    <name evidence="1" type="ORF">BN850_0091710</name>
</gene>
<dbReference type="EMBL" id="HG319666">
    <property type="protein sequence ID" value="CEG05867.1"/>
    <property type="molecule type" value="Genomic_DNA"/>
</dbReference>
<evidence type="ECO:0000313" key="1">
    <source>
        <dbReference type="EMBL" id="CEG05064.1"/>
    </source>
</evidence>
<proteinExistence type="predicted"/>
<dbReference type="AlphaFoldDB" id="A0A090MD83"/>
<protein>
    <submittedName>
        <fullName evidence="1">WGS project CBMI000000000 data, contig CS3069_c002813</fullName>
    </submittedName>
</protein>
<reference evidence="1" key="1">
    <citation type="submission" date="2013-05" db="EMBL/GenBank/DDBJ databases">
        <title>Draft genome sequences of six wheat associated Fusarium spp. isolates.</title>
        <authorList>
            <person name="Moolhuijzen P.M."/>
            <person name="Manners J.M."/>
            <person name="Wilcox S."/>
            <person name="Bellgard M.I."/>
            <person name="Gardiner D.M."/>
        </authorList>
    </citation>
    <scope>NUCLEOTIDE SEQUENCE</scope>
    <source>
        <strain evidence="1">CS3069</strain>
    </source>
</reference>
<accession>A0A090MD83</accession>
<sequence length="165" mass="19019">MLERQARDGSGHHQHGTTEIVFMMMNNIFSKGAVANVYRDRLSKPESAIGIALMPHCPVSFLENLLSNSMHEDYEFTAENPSWKSSGGGVHLGTHYATTDMRWIVETIYEVYFESFWGMERRALDFARELEAKVNLLRSVKYTDSTERKVLEKPCRDNLTRPDRD</sequence>